<evidence type="ECO:0000313" key="2">
    <source>
        <dbReference type="Proteomes" id="UP000779574"/>
    </source>
</evidence>
<dbReference type="Proteomes" id="UP000779574">
    <property type="component" value="Unassembled WGS sequence"/>
</dbReference>
<reference evidence="1" key="1">
    <citation type="journal article" date="2021" name="J Fungi (Basel)">
        <title>Virulence traits and population genomics of the black yeast Aureobasidium melanogenum.</title>
        <authorList>
            <person name="Cernosa A."/>
            <person name="Sun X."/>
            <person name="Gostincar C."/>
            <person name="Fang C."/>
            <person name="Gunde-Cimerman N."/>
            <person name="Song Z."/>
        </authorList>
    </citation>
    <scope>NUCLEOTIDE SEQUENCE</scope>
    <source>
        <strain evidence="1">EXF-9911</strain>
    </source>
</reference>
<dbReference type="EMBL" id="JAHFXF010000001">
    <property type="protein sequence ID" value="KAG9701418.1"/>
    <property type="molecule type" value="Genomic_DNA"/>
</dbReference>
<evidence type="ECO:0000313" key="1">
    <source>
        <dbReference type="EMBL" id="KAG9701418.1"/>
    </source>
</evidence>
<comment type="caution">
    <text evidence="1">The sequence shown here is derived from an EMBL/GenBank/DDBJ whole genome shotgun (WGS) entry which is preliminary data.</text>
</comment>
<gene>
    <name evidence="1" type="ORF">KCU76_g23</name>
</gene>
<reference evidence="1" key="2">
    <citation type="submission" date="2021-08" db="EMBL/GenBank/DDBJ databases">
        <authorList>
            <person name="Gostincar C."/>
            <person name="Sun X."/>
            <person name="Song Z."/>
            <person name="Gunde-Cimerman N."/>
        </authorList>
    </citation>
    <scope>NUCLEOTIDE SEQUENCE</scope>
    <source>
        <strain evidence="1">EXF-9911</strain>
    </source>
</reference>
<name>A0A9P8EYL5_AURME</name>
<dbReference type="AlphaFoldDB" id="A0A9P8EYL5"/>
<feature type="non-terminal residue" evidence="1">
    <location>
        <position position="66"/>
    </location>
</feature>
<proteinExistence type="predicted"/>
<protein>
    <submittedName>
        <fullName evidence="1">Uncharacterized protein</fullName>
    </submittedName>
</protein>
<organism evidence="1 2">
    <name type="scientific">Aureobasidium melanogenum</name>
    <name type="common">Aureobasidium pullulans var. melanogenum</name>
    <dbReference type="NCBI Taxonomy" id="46634"/>
    <lineage>
        <taxon>Eukaryota</taxon>
        <taxon>Fungi</taxon>
        <taxon>Dikarya</taxon>
        <taxon>Ascomycota</taxon>
        <taxon>Pezizomycotina</taxon>
        <taxon>Dothideomycetes</taxon>
        <taxon>Dothideomycetidae</taxon>
        <taxon>Dothideales</taxon>
        <taxon>Saccotheciaceae</taxon>
        <taxon>Aureobasidium</taxon>
    </lineage>
</organism>
<accession>A0A9P8EYL5</accession>
<sequence>MARSATTRVQGLSFSLKFPADSGRLGSYDKHVQAKRSVGTQGKAPAPVDVSFARLSALLSLGQVHD</sequence>